<comment type="caution">
    <text evidence="1">The sequence shown here is derived from an EMBL/GenBank/DDBJ whole genome shotgun (WGS) entry which is preliminary data.</text>
</comment>
<dbReference type="OrthoDB" id="6284373at2759"/>
<keyword evidence="2" id="KW-1185">Reference proteome</keyword>
<dbReference type="EMBL" id="CAJOBZ010000070">
    <property type="protein sequence ID" value="CAF4947831.1"/>
    <property type="molecule type" value="Genomic_DNA"/>
</dbReference>
<evidence type="ECO:0000313" key="1">
    <source>
        <dbReference type="EMBL" id="CAF4947831.1"/>
    </source>
</evidence>
<gene>
    <name evidence="1" type="ORF">PMACD_LOCUS15367</name>
</gene>
<evidence type="ECO:0000313" key="2">
    <source>
        <dbReference type="Proteomes" id="UP000663880"/>
    </source>
</evidence>
<name>A0A821XR27_9NEOP</name>
<dbReference type="Proteomes" id="UP000663880">
    <property type="component" value="Unassembled WGS sequence"/>
</dbReference>
<proteinExistence type="predicted"/>
<protein>
    <submittedName>
        <fullName evidence="1">Uncharacterized protein</fullName>
    </submittedName>
</protein>
<dbReference type="AlphaFoldDB" id="A0A821XR27"/>
<reference evidence="1" key="1">
    <citation type="submission" date="2021-02" db="EMBL/GenBank/DDBJ databases">
        <authorList>
            <person name="Steward A R."/>
        </authorList>
    </citation>
    <scope>NUCLEOTIDE SEQUENCE</scope>
</reference>
<sequence length="181" mass="20874">MPCRVNYCASSNILIVSLSSIHNCDRNMVLLNQRTRAEIPSDWADHIAQARRVPSPFIVEECEQNLFRNWTLHFKPKPKCPFASRPIRELRVHDSYPHLIYHRDSYNGPWLSSVVANKKYKAPKCTETEFIHPTSLYEKLIPISEAKYKDLQDLSKFCSETAGVFYSGLSKGLLVDDDEDL</sequence>
<accession>A0A821XR27</accession>
<organism evidence="1 2">
    <name type="scientific">Pieris macdunnoughi</name>
    <dbReference type="NCBI Taxonomy" id="345717"/>
    <lineage>
        <taxon>Eukaryota</taxon>
        <taxon>Metazoa</taxon>
        <taxon>Ecdysozoa</taxon>
        <taxon>Arthropoda</taxon>
        <taxon>Hexapoda</taxon>
        <taxon>Insecta</taxon>
        <taxon>Pterygota</taxon>
        <taxon>Neoptera</taxon>
        <taxon>Endopterygota</taxon>
        <taxon>Lepidoptera</taxon>
        <taxon>Glossata</taxon>
        <taxon>Ditrysia</taxon>
        <taxon>Papilionoidea</taxon>
        <taxon>Pieridae</taxon>
        <taxon>Pierinae</taxon>
        <taxon>Pieris</taxon>
    </lineage>
</organism>